<comment type="similarity">
    <text evidence="1">Belongs to the short-chain dehydrogenases/reductases (SDR) family.</text>
</comment>
<accession>A0A931HBB9</accession>
<evidence type="ECO:0000313" key="3">
    <source>
        <dbReference type="EMBL" id="MBH0112860.1"/>
    </source>
</evidence>
<evidence type="ECO:0000313" key="4">
    <source>
        <dbReference type="Proteomes" id="UP000617634"/>
    </source>
</evidence>
<dbReference type="InterPro" id="IPR036291">
    <property type="entry name" value="NAD(P)-bd_dom_sf"/>
</dbReference>
<evidence type="ECO:0000256" key="1">
    <source>
        <dbReference type="ARBA" id="ARBA00006484"/>
    </source>
</evidence>
<dbReference type="GO" id="GO:0016020">
    <property type="term" value="C:membrane"/>
    <property type="evidence" value="ECO:0007669"/>
    <property type="project" value="TreeGrafter"/>
</dbReference>
<dbReference type="Gene3D" id="3.40.50.720">
    <property type="entry name" value="NAD(P)-binding Rossmann-like Domain"/>
    <property type="match status" value="1"/>
</dbReference>
<dbReference type="PANTHER" id="PTHR44196">
    <property type="entry name" value="DEHYDROGENASE/REDUCTASE SDR FAMILY MEMBER 7B"/>
    <property type="match status" value="1"/>
</dbReference>
<dbReference type="Pfam" id="PF00106">
    <property type="entry name" value="adh_short"/>
    <property type="match status" value="1"/>
</dbReference>
<protein>
    <submittedName>
        <fullName evidence="3">SDR family NAD(P)-dependent oxidoreductase</fullName>
    </submittedName>
</protein>
<sequence>MSEASGTVSGPLSGQVALVTGSSRGIGAATAIALASQGAHVILTGRDTKALESVEEQIFQAGGAATIAPVDLTESDGIARLATALSQRWDKLDILVINAAILPELTSVADIDQRAFNKALTTNVLATQALIANFDPLLRKSQNARVIGMTTTVADAPRAFWGAYGATKAAFEVLLQCYAQETEKTSKIRVAIVNPGATRTAMRARAYPGEDPATVKTPETVAERLVALCQESYQTGYKLSLNHLQ</sequence>
<keyword evidence="4" id="KW-1185">Reference proteome</keyword>
<dbReference type="GO" id="GO:0016491">
    <property type="term" value="F:oxidoreductase activity"/>
    <property type="evidence" value="ECO:0007669"/>
    <property type="project" value="UniProtKB-KW"/>
</dbReference>
<dbReference type="Proteomes" id="UP000617634">
    <property type="component" value="Unassembled WGS sequence"/>
</dbReference>
<organism evidence="3 4">
    <name type="scientific">Novosphingobium aureum</name>
    <dbReference type="NCBI Taxonomy" id="2792964"/>
    <lineage>
        <taxon>Bacteria</taxon>
        <taxon>Pseudomonadati</taxon>
        <taxon>Pseudomonadota</taxon>
        <taxon>Alphaproteobacteria</taxon>
        <taxon>Sphingomonadales</taxon>
        <taxon>Sphingomonadaceae</taxon>
        <taxon>Novosphingobium</taxon>
    </lineage>
</organism>
<reference evidence="3" key="1">
    <citation type="submission" date="2020-11" db="EMBL/GenBank/DDBJ databases">
        <title>Novosphingobium aureum sp. nov., a marine bacterium isolated from sediment of a salt flat.</title>
        <authorList>
            <person name="Yoo Y."/>
            <person name="Kim J.-J."/>
        </authorList>
    </citation>
    <scope>NUCLEOTIDE SEQUENCE</scope>
    <source>
        <strain evidence="3">YJ-S2-02</strain>
    </source>
</reference>
<evidence type="ECO:0000256" key="2">
    <source>
        <dbReference type="ARBA" id="ARBA00023002"/>
    </source>
</evidence>
<gene>
    <name evidence="3" type="ORF">I5E68_07835</name>
</gene>
<keyword evidence="2" id="KW-0560">Oxidoreductase</keyword>
<dbReference type="PANTHER" id="PTHR44196:SF4">
    <property type="entry name" value="SHORT CHAIN DEHYDROGENASE"/>
    <property type="match status" value="1"/>
</dbReference>
<dbReference type="EMBL" id="JADZGI010000001">
    <property type="protein sequence ID" value="MBH0112860.1"/>
    <property type="molecule type" value="Genomic_DNA"/>
</dbReference>
<dbReference type="InterPro" id="IPR002347">
    <property type="entry name" value="SDR_fam"/>
</dbReference>
<name>A0A931HBB9_9SPHN</name>
<proteinExistence type="inferred from homology"/>
<dbReference type="RefSeq" id="WP_197162678.1">
    <property type="nucleotide sequence ID" value="NZ_JADZGI010000001.1"/>
</dbReference>
<dbReference type="PRINTS" id="PR00081">
    <property type="entry name" value="GDHRDH"/>
</dbReference>
<comment type="caution">
    <text evidence="3">The sequence shown here is derived from an EMBL/GenBank/DDBJ whole genome shotgun (WGS) entry which is preliminary data.</text>
</comment>
<dbReference type="AlphaFoldDB" id="A0A931HBB9"/>
<dbReference type="SUPFAM" id="SSF51735">
    <property type="entry name" value="NAD(P)-binding Rossmann-fold domains"/>
    <property type="match status" value="1"/>
</dbReference>